<keyword evidence="4 6" id="KW-0472">Membrane</keyword>
<protein>
    <recommendedName>
        <fullName evidence="8">TM7S3/TM198-like domain-containing protein</fullName>
    </recommendedName>
</protein>
<dbReference type="STRING" id="1076935.U4L7Y6"/>
<keyword evidence="10" id="KW-1185">Reference proteome</keyword>
<feature type="compositionally biased region" description="Basic and acidic residues" evidence="5">
    <location>
        <begin position="33"/>
        <end position="47"/>
    </location>
</feature>
<keyword evidence="3 6" id="KW-1133">Transmembrane helix</keyword>
<evidence type="ECO:0000256" key="6">
    <source>
        <dbReference type="SAM" id="Phobius"/>
    </source>
</evidence>
<feature type="region of interest" description="Disordered" evidence="5">
    <location>
        <begin position="381"/>
        <end position="443"/>
    </location>
</feature>
<evidence type="ECO:0000256" key="2">
    <source>
        <dbReference type="ARBA" id="ARBA00022692"/>
    </source>
</evidence>
<feature type="transmembrane region" description="Helical" evidence="6">
    <location>
        <begin position="183"/>
        <end position="202"/>
    </location>
</feature>
<evidence type="ECO:0000313" key="10">
    <source>
        <dbReference type="Proteomes" id="UP000018144"/>
    </source>
</evidence>
<evidence type="ECO:0000256" key="7">
    <source>
        <dbReference type="SAM" id="SignalP"/>
    </source>
</evidence>
<feature type="region of interest" description="Disordered" evidence="5">
    <location>
        <begin position="613"/>
        <end position="675"/>
    </location>
</feature>
<dbReference type="PANTHER" id="PTHR39469">
    <property type="entry name" value="CHROMOSOME 1, WHOLE GENOME SHOTGUN SEQUENCE"/>
    <property type="match status" value="1"/>
</dbReference>
<feature type="compositionally biased region" description="Polar residues" evidence="5">
    <location>
        <begin position="397"/>
        <end position="413"/>
    </location>
</feature>
<feature type="region of interest" description="Disordered" evidence="5">
    <location>
        <begin position="33"/>
        <end position="97"/>
    </location>
</feature>
<proteinExistence type="predicted"/>
<feature type="compositionally biased region" description="Polar residues" evidence="5">
    <location>
        <begin position="621"/>
        <end position="640"/>
    </location>
</feature>
<feature type="transmembrane region" description="Helical" evidence="6">
    <location>
        <begin position="152"/>
        <end position="171"/>
    </location>
</feature>
<dbReference type="Pfam" id="PF13886">
    <property type="entry name" value="TM7S3_TM198"/>
    <property type="match status" value="1"/>
</dbReference>
<evidence type="ECO:0000259" key="8">
    <source>
        <dbReference type="Pfam" id="PF13886"/>
    </source>
</evidence>
<feature type="transmembrane region" description="Helical" evidence="6">
    <location>
        <begin position="126"/>
        <end position="145"/>
    </location>
</feature>
<organism evidence="9 10">
    <name type="scientific">Pyronema omphalodes (strain CBS 100304)</name>
    <name type="common">Pyronema confluens</name>
    <dbReference type="NCBI Taxonomy" id="1076935"/>
    <lineage>
        <taxon>Eukaryota</taxon>
        <taxon>Fungi</taxon>
        <taxon>Dikarya</taxon>
        <taxon>Ascomycota</taxon>
        <taxon>Pezizomycotina</taxon>
        <taxon>Pezizomycetes</taxon>
        <taxon>Pezizales</taxon>
        <taxon>Pyronemataceae</taxon>
        <taxon>Pyronema</taxon>
    </lineage>
</organism>
<gene>
    <name evidence="9" type="ORF">PCON_08881</name>
</gene>
<feature type="compositionally biased region" description="Basic and acidic residues" evidence="5">
    <location>
        <begin position="416"/>
        <end position="426"/>
    </location>
</feature>
<reference evidence="9 10" key="1">
    <citation type="journal article" date="2013" name="PLoS Genet.">
        <title>The genome and development-dependent transcriptomes of Pyronema confluens: a window into fungal evolution.</title>
        <authorList>
            <person name="Traeger S."/>
            <person name="Altegoer F."/>
            <person name="Freitag M."/>
            <person name="Gabaldon T."/>
            <person name="Kempken F."/>
            <person name="Kumar A."/>
            <person name="Marcet-Houben M."/>
            <person name="Poggeler S."/>
            <person name="Stajich J.E."/>
            <person name="Nowrousian M."/>
        </authorList>
    </citation>
    <scope>NUCLEOTIDE SEQUENCE [LARGE SCALE GENOMIC DNA]</scope>
    <source>
        <strain evidence="10">CBS 100304</strain>
        <tissue evidence="9">Vegetative mycelium</tissue>
    </source>
</reference>
<keyword evidence="7" id="KW-0732">Signal</keyword>
<feature type="transmembrane region" description="Helical" evidence="6">
    <location>
        <begin position="260"/>
        <end position="278"/>
    </location>
</feature>
<feature type="region of interest" description="Disordered" evidence="5">
    <location>
        <begin position="497"/>
        <end position="571"/>
    </location>
</feature>
<feature type="transmembrane region" description="Helical" evidence="6">
    <location>
        <begin position="318"/>
        <end position="336"/>
    </location>
</feature>
<dbReference type="Proteomes" id="UP000018144">
    <property type="component" value="Unassembled WGS sequence"/>
</dbReference>
<dbReference type="eggNOG" id="ENOG502RXUE">
    <property type="taxonomic scope" value="Eukaryota"/>
</dbReference>
<evidence type="ECO:0000256" key="4">
    <source>
        <dbReference type="ARBA" id="ARBA00023136"/>
    </source>
</evidence>
<feature type="transmembrane region" description="Helical" evidence="6">
    <location>
        <begin position="209"/>
        <end position="228"/>
    </location>
</feature>
<feature type="compositionally biased region" description="Low complexity" evidence="5">
    <location>
        <begin position="552"/>
        <end position="563"/>
    </location>
</feature>
<evidence type="ECO:0000256" key="3">
    <source>
        <dbReference type="ARBA" id="ARBA00022989"/>
    </source>
</evidence>
<keyword evidence="2 6" id="KW-0812">Transmembrane</keyword>
<feature type="signal peptide" evidence="7">
    <location>
        <begin position="1"/>
        <end position="25"/>
    </location>
</feature>
<accession>U4L7Y6</accession>
<dbReference type="AlphaFoldDB" id="U4L7Y6"/>
<comment type="subcellular location">
    <subcellularLocation>
        <location evidence="1">Membrane</location>
        <topology evidence="1">Multi-pass membrane protein</topology>
    </subcellularLocation>
</comment>
<dbReference type="PANTHER" id="PTHR39469:SF1">
    <property type="entry name" value="DUF4203 DOMAIN-CONTAINING PROTEIN"/>
    <property type="match status" value="1"/>
</dbReference>
<dbReference type="GO" id="GO:0016020">
    <property type="term" value="C:membrane"/>
    <property type="evidence" value="ECO:0007669"/>
    <property type="project" value="UniProtKB-SubCell"/>
</dbReference>
<evidence type="ECO:0000256" key="1">
    <source>
        <dbReference type="ARBA" id="ARBA00004141"/>
    </source>
</evidence>
<evidence type="ECO:0000313" key="9">
    <source>
        <dbReference type="EMBL" id="CCX09288.1"/>
    </source>
</evidence>
<evidence type="ECO:0000256" key="5">
    <source>
        <dbReference type="SAM" id="MobiDB-lite"/>
    </source>
</evidence>
<name>U4L7Y6_PYROM</name>
<dbReference type="OrthoDB" id="102260at2759"/>
<feature type="domain" description="TM7S3/TM198-like" evidence="8">
    <location>
        <begin position="130"/>
        <end position="333"/>
    </location>
</feature>
<dbReference type="InterPro" id="IPR025256">
    <property type="entry name" value="TM7S3/TM198-like_dom"/>
</dbReference>
<feature type="compositionally biased region" description="Polar residues" evidence="5">
    <location>
        <begin position="497"/>
        <end position="508"/>
    </location>
</feature>
<feature type="compositionally biased region" description="Low complexity" evidence="5">
    <location>
        <begin position="515"/>
        <end position="525"/>
    </location>
</feature>
<feature type="transmembrane region" description="Helical" evidence="6">
    <location>
        <begin position="234"/>
        <end position="253"/>
    </location>
</feature>
<dbReference type="EMBL" id="HF935448">
    <property type="protein sequence ID" value="CCX09288.1"/>
    <property type="molecule type" value="Genomic_DNA"/>
</dbReference>
<feature type="chain" id="PRO_5004651371" description="TM7S3/TM198-like domain-containing protein" evidence="7">
    <location>
        <begin position="26"/>
        <end position="675"/>
    </location>
</feature>
<sequence length="675" mass="73059">MRPTRISLLFCAFVALCFSLHLVEGGKTQGLPRRDARLLPRQTDTRNSRTPTITDIPNTTGATESKTTSDGSQRPSGTGKNKDISSPGPAPTATDAFGSNDVSSLMGGKVYSGYGLPYEPRVTPGLGVAGVFLMIAGLGCCFIGIKIKRLHIFFSMAYLSGLSVTVLIVYVMNPPVRDAIEGAYVVAVIITGAILGALAVVFPEVTEGLGCLLGGFCLSMWFLVLKPGGLITSIYGKLTMIGTFCLVIFALAFHERTRPWGLITSLSFSGATSIMLGIDCFSRAGLKEFWLYIWALNDKIFPLQTNTFPHTRGMKVEIAGIIILFAVGVMSQMKLWKIIQARREAKNMIKRQHQANLEAIDEESGKRVEAENMVERERWEAAYGNQKETNTNTNTNDQDANNVRPQTGASKTDSGLGREEARKKEEEDTEVPELAEGTVDASVDKAIDGEMETVKNDEAQEGLQPLGTSLSGAGALEAGPIEALTADEAENLKLRSTYTSVVSPSPANDTVDESTPNTTPDITPNNTPPPPSKDESVQQAPSLLPQDLVPASYPRSKTSSSSVSRHEIQTQCSRIVKTYRTNEWAKHLAEADKPDPKELILNPVEIEVEEKAAPLNFNELGGTTTTAPQAPSRRSSNLSKEASRDALRDSTSTPTVLPRSRPFDKKSISPSKAPY</sequence>
<feature type="compositionally biased region" description="Polar residues" evidence="5">
    <location>
        <begin position="48"/>
        <end position="79"/>
    </location>
</feature>